<accession>A0A5E4X9T9</accession>
<sequence length="172" mass="18861">MALALLASHQGSCYTDEDRRAAVVQYLLLGNIHKVAHATGIPTRTLYHWTQTEWWAQMLAEVGAEKGAEIDAALSRMIDLAMASVMDRLEQGEYVVARDGRVLRRPIVIKDLLAILTMTLEQRERLRVSTSTAAARMPLREVADRLRAFGARQGGSAAGVSDAEAAPLYSPT</sequence>
<proteinExistence type="predicted"/>
<protein>
    <submittedName>
        <fullName evidence="1">Uncharacterized protein</fullName>
    </submittedName>
</protein>
<keyword evidence="2" id="KW-1185">Reference proteome</keyword>
<dbReference type="RefSeq" id="WP_150698472.1">
    <property type="nucleotide sequence ID" value="NZ_CABPRZ010000016.1"/>
</dbReference>
<dbReference type="AlphaFoldDB" id="A0A5E4X9T9"/>
<organism evidence="1 2">
    <name type="scientific">Pandoraea terrae</name>
    <dbReference type="NCBI Taxonomy" id="1537710"/>
    <lineage>
        <taxon>Bacteria</taxon>
        <taxon>Pseudomonadati</taxon>
        <taxon>Pseudomonadota</taxon>
        <taxon>Betaproteobacteria</taxon>
        <taxon>Burkholderiales</taxon>
        <taxon>Burkholderiaceae</taxon>
        <taxon>Pandoraea</taxon>
    </lineage>
</organism>
<evidence type="ECO:0000313" key="2">
    <source>
        <dbReference type="Proteomes" id="UP000414233"/>
    </source>
</evidence>
<reference evidence="1 2" key="1">
    <citation type="submission" date="2019-08" db="EMBL/GenBank/DDBJ databases">
        <authorList>
            <person name="Peeters C."/>
        </authorList>
    </citation>
    <scope>NUCLEOTIDE SEQUENCE [LARGE SCALE GENOMIC DNA]</scope>
    <source>
        <strain evidence="1 2">LMG 30175</strain>
    </source>
</reference>
<dbReference type="OrthoDB" id="8553810at2"/>
<dbReference type="Proteomes" id="UP000414233">
    <property type="component" value="Unassembled WGS sequence"/>
</dbReference>
<name>A0A5E4X9T9_9BURK</name>
<dbReference type="EMBL" id="CABPRZ010000016">
    <property type="protein sequence ID" value="VVE33097.1"/>
    <property type="molecule type" value="Genomic_DNA"/>
</dbReference>
<gene>
    <name evidence="1" type="ORF">PTE30175_03661</name>
</gene>
<evidence type="ECO:0000313" key="1">
    <source>
        <dbReference type="EMBL" id="VVE33097.1"/>
    </source>
</evidence>